<evidence type="ECO:0000313" key="2">
    <source>
        <dbReference type="EMBL" id="KAK9399059.1"/>
    </source>
</evidence>
<evidence type="ECO:0000256" key="1">
    <source>
        <dbReference type="SAM" id="SignalP"/>
    </source>
</evidence>
<feature type="signal peptide" evidence="1">
    <location>
        <begin position="1"/>
        <end position="18"/>
    </location>
</feature>
<keyword evidence="3" id="KW-1185">Reference proteome</keyword>
<sequence>MSFSRLVFTFCLAEELSAFRGPPFAERAGPSGVAHLTGLVVHADRDLQILDQCHACVTLFSAAAAAAICLWLESCIPGIFAGGAEIQFRGGAGIFVFPVMIAVVSYAKSVNEPSNMSYVKETVDRLLKGYDIRLRPDFGGNSPLLCFLF</sequence>
<organism evidence="2 3">
    <name type="scientific">Crotalus adamanteus</name>
    <name type="common">Eastern diamondback rattlesnake</name>
    <dbReference type="NCBI Taxonomy" id="8729"/>
    <lineage>
        <taxon>Eukaryota</taxon>
        <taxon>Metazoa</taxon>
        <taxon>Chordata</taxon>
        <taxon>Craniata</taxon>
        <taxon>Vertebrata</taxon>
        <taxon>Euteleostomi</taxon>
        <taxon>Lepidosauria</taxon>
        <taxon>Squamata</taxon>
        <taxon>Bifurcata</taxon>
        <taxon>Unidentata</taxon>
        <taxon>Episquamata</taxon>
        <taxon>Toxicofera</taxon>
        <taxon>Serpentes</taxon>
        <taxon>Colubroidea</taxon>
        <taxon>Viperidae</taxon>
        <taxon>Crotalinae</taxon>
        <taxon>Crotalus</taxon>
    </lineage>
</organism>
<dbReference type="Proteomes" id="UP001474421">
    <property type="component" value="Unassembled WGS sequence"/>
</dbReference>
<reference evidence="2 3" key="1">
    <citation type="journal article" date="2024" name="Proc. Natl. Acad. Sci. U.S.A.">
        <title>The genetic regulatory architecture and epigenomic basis for age-related changes in rattlesnake venom.</title>
        <authorList>
            <person name="Hogan M.P."/>
            <person name="Holding M.L."/>
            <person name="Nystrom G.S."/>
            <person name="Colston T.J."/>
            <person name="Bartlett D.A."/>
            <person name="Mason A.J."/>
            <person name="Ellsworth S.A."/>
            <person name="Rautsaw R.M."/>
            <person name="Lawrence K.C."/>
            <person name="Strickland J.L."/>
            <person name="He B."/>
            <person name="Fraser P."/>
            <person name="Margres M.J."/>
            <person name="Gilbert D.M."/>
            <person name="Gibbs H.L."/>
            <person name="Parkinson C.L."/>
            <person name="Rokyta D.R."/>
        </authorList>
    </citation>
    <scope>NUCLEOTIDE SEQUENCE [LARGE SCALE GENOMIC DNA]</scope>
    <source>
        <strain evidence="2">DRR0105</strain>
    </source>
</reference>
<protein>
    <submittedName>
        <fullName evidence="2">Gamma-aminobutyric acid receptor subunit beta-1-like</fullName>
    </submittedName>
</protein>
<dbReference type="EMBL" id="JAOTOJ010000007">
    <property type="protein sequence ID" value="KAK9399059.1"/>
    <property type="molecule type" value="Genomic_DNA"/>
</dbReference>
<keyword evidence="2" id="KW-0675">Receptor</keyword>
<accession>A0AAW1BA57</accession>
<name>A0AAW1BA57_CROAD</name>
<keyword evidence="1" id="KW-0732">Signal</keyword>
<feature type="chain" id="PRO_5043396376" evidence="1">
    <location>
        <begin position="19"/>
        <end position="149"/>
    </location>
</feature>
<proteinExistence type="predicted"/>
<evidence type="ECO:0000313" key="3">
    <source>
        <dbReference type="Proteomes" id="UP001474421"/>
    </source>
</evidence>
<gene>
    <name evidence="2" type="ORF">NXF25_014028</name>
</gene>
<dbReference type="AlphaFoldDB" id="A0AAW1BA57"/>
<comment type="caution">
    <text evidence="2">The sequence shown here is derived from an EMBL/GenBank/DDBJ whole genome shotgun (WGS) entry which is preliminary data.</text>
</comment>